<name>A0A498DB67_9BACI</name>
<dbReference type="OrthoDB" id="375220at2"/>
<dbReference type="RefSeq" id="WP_121521504.1">
    <property type="nucleotide sequence ID" value="NZ_RCHR01000001.1"/>
</dbReference>
<accession>A0A498DB67</accession>
<dbReference type="InterPro" id="IPR029068">
    <property type="entry name" value="Glyas_Bleomycin-R_OHBP_Dase"/>
</dbReference>
<keyword evidence="3" id="KW-1185">Reference proteome</keyword>
<evidence type="ECO:0000259" key="1">
    <source>
        <dbReference type="PROSITE" id="PS51819"/>
    </source>
</evidence>
<comment type="caution">
    <text evidence="2">The sequence shown here is derived from an EMBL/GenBank/DDBJ whole genome shotgun (WGS) entry which is preliminary data.</text>
</comment>
<dbReference type="SUPFAM" id="SSF54593">
    <property type="entry name" value="Glyoxalase/Bleomycin resistance protein/Dihydroxybiphenyl dioxygenase"/>
    <property type="match status" value="1"/>
</dbReference>
<proteinExistence type="predicted"/>
<feature type="domain" description="VOC" evidence="1">
    <location>
        <begin position="4"/>
        <end position="127"/>
    </location>
</feature>
<dbReference type="CDD" id="cd06587">
    <property type="entry name" value="VOC"/>
    <property type="match status" value="1"/>
</dbReference>
<dbReference type="AlphaFoldDB" id="A0A498DB67"/>
<reference evidence="2 3" key="1">
    <citation type="submission" date="2018-10" db="EMBL/GenBank/DDBJ databases">
        <title>Oceanobacillus sp. YLB-02 draft genome.</title>
        <authorList>
            <person name="Yu L."/>
        </authorList>
    </citation>
    <scope>NUCLEOTIDE SEQUENCE [LARGE SCALE GENOMIC DNA]</scope>
    <source>
        <strain evidence="2 3">YLB-02</strain>
    </source>
</reference>
<organism evidence="2 3">
    <name type="scientific">Oceanobacillus piezotolerans</name>
    <dbReference type="NCBI Taxonomy" id="2448030"/>
    <lineage>
        <taxon>Bacteria</taxon>
        <taxon>Bacillati</taxon>
        <taxon>Bacillota</taxon>
        <taxon>Bacilli</taxon>
        <taxon>Bacillales</taxon>
        <taxon>Bacillaceae</taxon>
        <taxon>Oceanobacillus</taxon>
    </lineage>
</organism>
<dbReference type="InterPro" id="IPR004360">
    <property type="entry name" value="Glyas_Fos-R_dOase_dom"/>
</dbReference>
<dbReference type="Gene3D" id="3.10.180.10">
    <property type="entry name" value="2,3-Dihydroxybiphenyl 1,2-Dioxygenase, domain 1"/>
    <property type="match status" value="1"/>
</dbReference>
<dbReference type="PROSITE" id="PS51819">
    <property type="entry name" value="VOC"/>
    <property type="match status" value="1"/>
</dbReference>
<dbReference type="InterPro" id="IPR037523">
    <property type="entry name" value="VOC_core"/>
</dbReference>
<evidence type="ECO:0000313" key="2">
    <source>
        <dbReference type="EMBL" id="RLL48374.1"/>
    </source>
</evidence>
<dbReference type="Pfam" id="PF00903">
    <property type="entry name" value="Glyoxalase"/>
    <property type="match status" value="1"/>
</dbReference>
<dbReference type="Proteomes" id="UP000270219">
    <property type="component" value="Unassembled WGS sequence"/>
</dbReference>
<sequence length="161" mass="18695">MIKGIFEAHLPVKKLGNSIKFYQKLGLKLAWSDEETAFFWIEEGRSWLGLWEGEEYKTSYHPSLKHIAFRVAYEDLKKSISWLESIEVDAVPFGSRTSIDPFVRPYQGNASVYFEDPDGNSLELMCYIEVPNELKHITEKLSLEDWEELIVNSNFNKEGKP</sequence>
<protein>
    <submittedName>
        <fullName evidence="2">VOC family protein</fullName>
    </submittedName>
</protein>
<evidence type="ECO:0000313" key="3">
    <source>
        <dbReference type="Proteomes" id="UP000270219"/>
    </source>
</evidence>
<gene>
    <name evidence="2" type="ORF">D8M04_03680</name>
</gene>
<dbReference type="EMBL" id="RCHR01000001">
    <property type="protein sequence ID" value="RLL48374.1"/>
    <property type="molecule type" value="Genomic_DNA"/>
</dbReference>